<organism evidence="1 2">
    <name type="scientific">Mycobacterium dioxanotrophicus</name>
    <dbReference type="NCBI Taxonomy" id="482462"/>
    <lineage>
        <taxon>Bacteria</taxon>
        <taxon>Bacillati</taxon>
        <taxon>Actinomycetota</taxon>
        <taxon>Actinomycetes</taxon>
        <taxon>Mycobacteriales</taxon>
        <taxon>Mycobacteriaceae</taxon>
        <taxon>Mycobacterium</taxon>
    </lineage>
</organism>
<protein>
    <submittedName>
        <fullName evidence="1">Uncharacterized protein</fullName>
    </submittedName>
</protein>
<accession>A0A1Y0CGF1</accession>
<name>A0A1Y0CGF1_9MYCO</name>
<evidence type="ECO:0000313" key="2">
    <source>
        <dbReference type="Proteomes" id="UP000195331"/>
    </source>
</evidence>
<keyword evidence="1" id="KW-0614">Plasmid</keyword>
<dbReference type="RefSeq" id="WP_087083623.1">
    <property type="nucleotide sequence ID" value="NZ_CP020811.1"/>
</dbReference>
<dbReference type="Proteomes" id="UP000195331">
    <property type="component" value="Plasmid unnamed2"/>
</dbReference>
<geneLocation type="plasmid" evidence="1 2">
    <name>unnamed2</name>
</geneLocation>
<sequence>MAFTVYYPENESGTFTDDDTFAVSAGGVLKVTYTSKSMIGDPIRRTDYYSPSAWKKLTETPASNHQTPGTEGMYK</sequence>
<gene>
    <name evidence="1" type="ORF">BTO20_37730</name>
</gene>
<proteinExistence type="predicted"/>
<evidence type="ECO:0000313" key="1">
    <source>
        <dbReference type="EMBL" id="ART74363.1"/>
    </source>
</evidence>
<dbReference type="OrthoDB" id="4735469at2"/>
<reference evidence="1 2" key="1">
    <citation type="submission" date="2017-04" db="EMBL/GenBank/DDBJ databases">
        <title>Whole Genome Sequence of 1,4-Dioxane Degrading Bacterium Mycobacterium dioxanotrophicus PH-06.</title>
        <authorList>
            <person name="He Y."/>
        </authorList>
    </citation>
    <scope>NUCLEOTIDE SEQUENCE [LARGE SCALE GENOMIC DNA]</scope>
    <source>
        <strain evidence="1 2">PH-06</strain>
        <plasmid evidence="1 2">unnamed2</plasmid>
    </source>
</reference>
<dbReference type="AlphaFoldDB" id="A0A1Y0CGF1"/>
<dbReference type="KEGG" id="mdx:BTO20_37730"/>
<dbReference type="EMBL" id="CP020811">
    <property type="protein sequence ID" value="ART74363.1"/>
    <property type="molecule type" value="Genomic_DNA"/>
</dbReference>
<keyword evidence="2" id="KW-1185">Reference proteome</keyword>